<evidence type="ECO:0000259" key="1">
    <source>
        <dbReference type="Pfam" id="PF24732"/>
    </source>
</evidence>
<feature type="domain" description="ParE-like toxin" evidence="1">
    <location>
        <begin position="12"/>
        <end position="66"/>
    </location>
</feature>
<dbReference type="EMBL" id="MZ447858">
    <property type="protein sequence ID" value="UAW01186.1"/>
    <property type="molecule type" value="Genomic_DNA"/>
</dbReference>
<proteinExistence type="predicted"/>
<dbReference type="InterPro" id="IPR056925">
    <property type="entry name" value="ParE-like"/>
</dbReference>
<dbReference type="GeneID" id="77933540"/>
<reference evidence="2 3" key="1">
    <citation type="submission" date="2021-06" db="EMBL/GenBank/DDBJ databases">
        <authorList>
            <person name="Chen R."/>
            <person name="Qin H."/>
            <person name="He S."/>
            <person name="Han P."/>
            <person name="Xu F."/>
            <person name="Sun H."/>
            <person name="Fan H."/>
            <person name="Tong Y."/>
        </authorList>
    </citation>
    <scope>NUCLEOTIDE SEQUENCE [LARGE SCALE GENOMIC DNA]</scope>
</reference>
<dbReference type="RefSeq" id="YP_010657621.1">
    <property type="nucleotide sequence ID" value="NC_070848.1"/>
</dbReference>
<accession>A0AAE8XHJ3</accession>
<organism evidence="2 3">
    <name type="scientific">Vibrio phage BUCT194</name>
    <dbReference type="NCBI Taxonomy" id="2859072"/>
    <lineage>
        <taxon>Viruses</taxon>
        <taxon>Duplodnaviria</taxon>
        <taxon>Heunggongvirae</taxon>
        <taxon>Uroviricota</taxon>
        <taxon>Caudoviricetes</taxon>
        <taxon>Schitoviridae</taxon>
        <taxon>Varunavirus</taxon>
        <taxon>Varunavirus BUCT194</taxon>
    </lineage>
</organism>
<name>A0AAE8XHJ3_9CAUD</name>
<dbReference type="KEGG" id="vg:77933540"/>
<protein>
    <recommendedName>
        <fullName evidence="1">ParE-like toxin domain-containing protein</fullName>
    </recommendedName>
</protein>
<keyword evidence="3" id="KW-1185">Reference proteome</keyword>
<evidence type="ECO:0000313" key="3">
    <source>
        <dbReference type="Proteomes" id="UP000828026"/>
    </source>
</evidence>
<dbReference type="Pfam" id="PF24732">
    <property type="entry name" value="ParE_like"/>
    <property type="match status" value="1"/>
</dbReference>
<dbReference type="Proteomes" id="UP000828026">
    <property type="component" value="Segment"/>
</dbReference>
<evidence type="ECO:0000313" key="2">
    <source>
        <dbReference type="EMBL" id="UAW01186.1"/>
    </source>
</evidence>
<sequence>MKLKVKNIPVKAVKEAESILEQYLKGELKPRKTNGKKYLVLNVGREYRLLNKGNKWVLMNHHKYNKEIDK</sequence>